<comment type="caution">
    <text evidence="1">The sequence shown here is derived from an EMBL/GenBank/DDBJ whole genome shotgun (WGS) entry which is preliminary data.</text>
</comment>
<evidence type="ECO:0008006" key="3">
    <source>
        <dbReference type="Google" id="ProtNLM"/>
    </source>
</evidence>
<name>A0A2S7VKE7_PHOAN</name>
<reference evidence="1 2" key="1">
    <citation type="submission" date="2016-12" db="EMBL/GenBank/DDBJ databases">
        <title>Diversity of luminous bacteria.</title>
        <authorList>
            <person name="Yoshizawa S."/>
            <person name="Kogure K."/>
        </authorList>
    </citation>
    <scope>NUCLEOTIDE SEQUENCE [LARGE SCALE GENOMIC DNA]</scope>
    <source>
        <strain evidence="1 2">LC1-200</strain>
    </source>
</reference>
<dbReference type="PROSITE" id="PS51257">
    <property type="entry name" value="PROKAR_LIPOPROTEIN"/>
    <property type="match status" value="1"/>
</dbReference>
<sequence>MNKLVIVFSVLLSLLGCGSDENNIIGYWQQRDNDENFLQISKNGNDYILTKYSVSSWHKSIFIEKEYPAEIQGNTVKTGELIGLNAFYKESEKELILNGSKKYIKVAAEKALEKIDKLKNQS</sequence>
<dbReference type="RefSeq" id="WP_105062427.1">
    <property type="nucleotide sequence ID" value="NZ_MSCJ01000003.1"/>
</dbReference>
<evidence type="ECO:0000313" key="2">
    <source>
        <dbReference type="Proteomes" id="UP000238730"/>
    </source>
</evidence>
<dbReference type="EMBL" id="MSCJ01000003">
    <property type="protein sequence ID" value="PQJ62637.1"/>
    <property type="molecule type" value="Genomic_DNA"/>
</dbReference>
<gene>
    <name evidence="1" type="ORF">BTO08_20645</name>
</gene>
<organism evidence="1 2">
    <name type="scientific">Photobacterium angustum</name>
    <dbReference type="NCBI Taxonomy" id="661"/>
    <lineage>
        <taxon>Bacteria</taxon>
        <taxon>Pseudomonadati</taxon>
        <taxon>Pseudomonadota</taxon>
        <taxon>Gammaproteobacteria</taxon>
        <taxon>Vibrionales</taxon>
        <taxon>Vibrionaceae</taxon>
        <taxon>Photobacterium</taxon>
    </lineage>
</organism>
<evidence type="ECO:0000313" key="1">
    <source>
        <dbReference type="EMBL" id="PQJ62637.1"/>
    </source>
</evidence>
<dbReference type="AlphaFoldDB" id="A0A2S7VKE7"/>
<dbReference type="Proteomes" id="UP000238730">
    <property type="component" value="Unassembled WGS sequence"/>
</dbReference>
<accession>A0A2S7VKE7</accession>
<protein>
    <recommendedName>
        <fullName evidence="3">Lipoprotein</fullName>
    </recommendedName>
</protein>
<proteinExistence type="predicted"/>